<feature type="region of interest" description="Disordered" evidence="2">
    <location>
        <begin position="684"/>
        <end position="838"/>
    </location>
</feature>
<organism evidence="5 6">
    <name type="scientific">Lasallia pustulata</name>
    <dbReference type="NCBI Taxonomy" id="136370"/>
    <lineage>
        <taxon>Eukaryota</taxon>
        <taxon>Fungi</taxon>
        <taxon>Dikarya</taxon>
        <taxon>Ascomycota</taxon>
        <taxon>Pezizomycotina</taxon>
        <taxon>Lecanoromycetes</taxon>
        <taxon>OSLEUM clade</taxon>
        <taxon>Umbilicariomycetidae</taxon>
        <taxon>Umbilicariales</taxon>
        <taxon>Umbilicariaceae</taxon>
        <taxon>Lasallia</taxon>
    </lineage>
</organism>
<reference evidence="6" key="1">
    <citation type="submission" date="2017-03" db="EMBL/GenBank/DDBJ databases">
        <authorList>
            <person name="Sharma R."/>
            <person name="Thines M."/>
        </authorList>
    </citation>
    <scope>NUCLEOTIDE SEQUENCE [LARGE SCALE GENOMIC DNA]</scope>
</reference>
<dbReference type="SMART" id="SM00393">
    <property type="entry name" value="R3H"/>
    <property type="match status" value="1"/>
</dbReference>
<dbReference type="PROSITE" id="PS51061">
    <property type="entry name" value="R3H"/>
    <property type="match status" value="1"/>
</dbReference>
<feature type="region of interest" description="Disordered" evidence="2">
    <location>
        <begin position="424"/>
        <end position="464"/>
    </location>
</feature>
<sequence>MATHAPPNRATRPSFASIAAMAPSAQQERSMGAPGINGPRSGGGGPSTHTLSTTPTQGLLEVQLNRELEGPMSRLGIKEPSPVFNNLPRAEVGPEQRPGHNVDDEQTQMSASSTKPASLDGKSVASGTTFALDEKESLRPDDSASVKAAEEEDSYSGPASGAPSSRVGSEAGGRAFRDQFQEISQRIGPGMPRGSLANGKGFPGIVEEGPQGPLQPLAPTVQVPPIVPGREPVHISGGPFGLTRQDPDEKLLEALESPKDRLFLLRLEQDVITFVRDSKEPILDLPPCNSFCRLLAHKLADYYALTHFVDNAVSSVRLYRTPYCRLPTPLSIISNPPTAAGTPPSAQPAVKIMQRAGLGKDVQKQRSGENTNPNSMIQSKAGSEAGDDGIVSPVDSTMAKDKSTMTREEREAMYKEARERIFKGFEDPDLPEGPPLGDLSNEVSRASSTTGKKKTKKHKNNDDGFEARSQFIQSNPYYPALQYTGTAYDQAAVAAAYFNPYGPQQINQVGPPGNSSMPMMPQPYGQAYQQMPNMSNPTMAMPQMGMSNGFTTYGPSVGPPTIPGYGQQMPQIPMHYYQPLQQPATMGQQSSAMSSPALSSSAQLARPQSQMSDQQWSQSPYQSSFLMPTNQHRPYQAQVQNVAAPISMPTVPYQYGQLPFQPTMQSGRPPHPLPGSYNRQSFNPQTRSFVPGNSFNQPQTGSYGQVTNDSNMGNPNMNYFGGNRPTPYGQQPNPYLQAPSAPVPTSYNYPQNDRNYQARKTSSQTTPSQPPVQNSLSKWGTPAHLPPKPPPSEVPVMPESHHTLPVNVHTGLNPQAMNNSQGLAHTQNGTYASSGTGT</sequence>
<feature type="compositionally biased region" description="Polar residues" evidence="2">
    <location>
        <begin position="810"/>
        <end position="838"/>
    </location>
</feature>
<keyword evidence="6" id="KW-1185">Reference proteome</keyword>
<evidence type="ECO:0000313" key="5">
    <source>
        <dbReference type="EMBL" id="SLM34100.1"/>
    </source>
</evidence>
<feature type="region of interest" description="Disordered" evidence="2">
    <location>
        <begin position="1"/>
        <end position="172"/>
    </location>
</feature>
<feature type="compositionally biased region" description="Polar residues" evidence="2">
    <location>
        <begin position="107"/>
        <end position="116"/>
    </location>
</feature>
<accession>A0A1W5CTJ6</accession>
<dbReference type="PROSITE" id="PS51673">
    <property type="entry name" value="SUZ"/>
    <property type="match status" value="1"/>
</dbReference>
<feature type="compositionally biased region" description="Basic and acidic residues" evidence="2">
    <location>
        <begin position="398"/>
        <end position="412"/>
    </location>
</feature>
<dbReference type="InterPro" id="IPR036867">
    <property type="entry name" value="R3H_dom_sf"/>
</dbReference>
<dbReference type="InterPro" id="IPR001374">
    <property type="entry name" value="R3H_dom"/>
</dbReference>
<dbReference type="EMBL" id="FWEW01000217">
    <property type="protein sequence ID" value="SLM34100.1"/>
    <property type="molecule type" value="Genomic_DNA"/>
</dbReference>
<keyword evidence="1" id="KW-0597">Phosphoprotein</keyword>
<dbReference type="InterPro" id="IPR024771">
    <property type="entry name" value="SUZ"/>
</dbReference>
<feature type="region of interest" description="Disordered" evidence="2">
    <location>
        <begin position="360"/>
        <end position="412"/>
    </location>
</feature>
<evidence type="ECO:0000259" key="4">
    <source>
        <dbReference type="PROSITE" id="PS51673"/>
    </source>
</evidence>
<dbReference type="GO" id="GO:0006012">
    <property type="term" value="P:galactose metabolic process"/>
    <property type="evidence" value="ECO:0007669"/>
    <property type="project" value="TreeGrafter"/>
</dbReference>
<dbReference type="PANTHER" id="PTHR15672:SF8">
    <property type="entry name" value="PROTEIN ENCORE"/>
    <property type="match status" value="1"/>
</dbReference>
<evidence type="ECO:0000256" key="2">
    <source>
        <dbReference type="SAM" id="MobiDB-lite"/>
    </source>
</evidence>
<name>A0A1W5CTJ6_9LECA</name>
<feature type="region of interest" description="Disordered" evidence="2">
    <location>
        <begin position="582"/>
        <end position="619"/>
    </location>
</feature>
<evidence type="ECO:0000256" key="1">
    <source>
        <dbReference type="ARBA" id="ARBA00022553"/>
    </source>
</evidence>
<feature type="compositionally biased region" description="Low complexity" evidence="2">
    <location>
        <begin position="588"/>
        <end position="619"/>
    </location>
</feature>
<feature type="domain" description="SUZ" evidence="4">
    <location>
        <begin position="327"/>
        <end position="426"/>
    </location>
</feature>
<feature type="compositionally biased region" description="Basic and acidic residues" evidence="2">
    <location>
        <begin position="92"/>
        <end position="103"/>
    </location>
</feature>
<dbReference type="Pfam" id="PF01424">
    <property type="entry name" value="R3H"/>
    <property type="match status" value="1"/>
</dbReference>
<feature type="compositionally biased region" description="Polar residues" evidence="2">
    <location>
        <begin position="684"/>
        <end position="717"/>
    </location>
</feature>
<dbReference type="AlphaFoldDB" id="A0A1W5CTJ6"/>
<dbReference type="CDD" id="cd02642">
    <property type="entry name" value="R3H_encore_like"/>
    <property type="match status" value="1"/>
</dbReference>
<evidence type="ECO:0000313" key="6">
    <source>
        <dbReference type="Proteomes" id="UP000192927"/>
    </source>
</evidence>
<dbReference type="Gene3D" id="3.30.1370.50">
    <property type="entry name" value="R3H-like domain"/>
    <property type="match status" value="1"/>
</dbReference>
<feature type="compositionally biased region" description="Polar residues" evidence="2">
    <location>
        <begin position="743"/>
        <end position="778"/>
    </location>
</feature>
<dbReference type="PANTHER" id="PTHR15672">
    <property type="entry name" value="CAMP-REGULATED PHOSPHOPROTEIN 21 RELATED R3H DOMAIN CONTAINING PROTEIN"/>
    <property type="match status" value="1"/>
</dbReference>
<dbReference type="Pfam" id="PF12752">
    <property type="entry name" value="SUZ"/>
    <property type="match status" value="1"/>
</dbReference>
<evidence type="ECO:0000259" key="3">
    <source>
        <dbReference type="PROSITE" id="PS51061"/>
    </source>
</evidence>
<proteinExistence type="predicted"/>
<feature type="domain" description="R3H" evidence="3">
    <location>
        <begin position="261"/>
        <end position="324"/>
    </location>
</feature>
<dbReference type="InterPro" id="IPR051937">
    <property type="entry name" value="R3H_domain_containing"/>
</dbReference>
<feature type="compositionally biased region" description="Low complexity" evidence="2">
    <location>
        <begin position="156"/>
        <end position="165"/>
    </location>
</feature>
<feature type="compositionally biased region" description="Polar residues" evidence="2">
    <location>
        <begin position="368"/>
        <end position="381"/>
    </location>
</feature>
<protein>
    <submittedName>
        <fullName evidence="5">Single-stranded nucleic acid binding R3H</fullName>
    </submittedName>
</protein>
<dbReference type="SUPFAM" id="SSF82708">
    <property type="entry name" value="R3H domain"/>
    <property type="match status" value="1"/>
</dbReference>
<dbReference type="GO" id="GO:0003676">
    <property type="term" value="F:nucleic acid binding"/>
    <property type="evidence" value="ECO:0007669"/>
    <property type="project" value="UniProtKB-UniRule"/>
</dbReference>
<dbReference type="Proteomes" id="UP000192927">
    <property type="component" value="Unassembled WGS sequence"/>
</dbReference>
<feature type="compositionally biased region" description="Polar residues" evidence="2">
    <location>
        <begin position="47"/>
        <end position="57"/>
    </location>
</feature>
<feature type="compositionally biased region" description="Pro residues" evidence="2">
    <location>
        <begin position="784"/>
        <end position="793"/>
    </location>
</feature>
<feature type="compositionally biased region" description="Basic and acidic residues" evidence="2">
    <location>
        <begin position="132"/>
        <end position="144"/>
    </location>
</feature>